<dbReference type="Pfam" id="PF04055">
    <property type="entry name" value="Radical_SAM"/>
    <property type="match status" value="1"/>
</dbReference>
<feature type="binding site" evidence="8">
    <location>
        <position position="122"/>
    </location>
    <ligand>
        <name>substrate</name>
    </ligand>
</feature>
<dbReference type="KEGG" id="aagg:ETAA8_54270"/>
<dbReference type="InterPro" id="IPR013785">
    <property type="entry name" value="Aldolase_TIM"/>
</dbReference>
<dbReference type="GO" id="GO:0008616">
    <property type="term" value="P:tRNA queuosine(34) biosynthetic process"/>
    <property type="evidence" value="ECO:0007669"/>
    <property type="project" value="UniProtKB-UniRule"/>
</dbReference>
<dbReference type="HAMAP" id="MF_00917">
    <property type="entry name" value="QueE"/>
    <property type="match status" value="1"/>
</dbReference>
<dbReference type="Proteomes" id="UP000315017">
    <property type="component" value="Chromosome"/>
</dbReference>
<accession>A0A517YJA0</accession>
<feature type="binding site" evidence="8">
    <location>
        <position position="69"/>
    </location>
    <ligand>
        <name>Mg(2+)</name>
        <dbReference type="ChEBI" id="CHEBI:18420"/>
    </ligand>
</feature>
<comment type="cofactor">
    <cofactor evidence="8">
        <name>S-adenosyl-L-methionine</name>
        <dbReference type="ChEBI" id="CHEBI:59789"/>
    </cofactor>
    <text evidence="8">Binds 1 S-adenosyl-L-methionine per subunit.</text>
</comment>
<feature type="binding site" evidence="8">
    <location>
        <begin position="41"/>
        <end position="43"/>
    </location>
    <ligand>
        <name>substrate</name>
    </ligand>
</feature>
<dbReference type="SFLD" id="SFLDS00029">
    <property type="entry name" value="Radical_SAM"/>
    <property type="match status" value="1"/>
</dbReference>
<dbReference type="PIRSF" id="PIRSF000370">
    <property type="entry name" value="QueE"/>
    <property type="match status" value="1"/>
</dbReference>
<comment type="similarity">
    <text evidence="8">Belongs to the radical SAM superfamily. 7-carboxy-7-deazaguanine synthase family.</text>
</comment>
<feature type="binding site" evidence="8">
    <location>
        <position position="56"/>
    </location>
    <ligand>
        <name>substrate</name>
    </ligand>
</feature>
<feature type="binding site" evidence="8">
    <location>
        <begin position="66"/>
        <end position="68"/>
    </location>
    <ligand>
        <name>S-adenosyl-L-methionine</name>
        <dbReference type="ChEBI" id="CHEBI:59789"/>
    </ligand>
</feature>
<dbReference type="EC" id="4.3.99.3" evidence="8"/>
<dbReference type="EMBL" id="CP036274">
    <property type="protein sequence ID" value="QDU30307.1"/>
    <property type="molecule type" value="Genomic_DNA"/>
</dbReference>
<dbReference type="CDD" id="cd01335">
    <property type="entry name" value="Radical_SAM"/>
    <property type="match status" value="1"/>
</dbReference>
<proteinExistence type="inferred from homology"/>
<comment type="subunit">
    <text evidence="8">Homodimer.</text>
</comment>
<evidence type="ECO:0000256" key="8">
    <source>
        <dbReference type="HAMAP-Rule" id="MF_00917"/>
    </source>
</evidence>
<dbReference type="PROSITE" id="PS51918">
    <property type="entry name" value="RADICAL_SAM"/>
    <property type="match status" value="1"/>
</dbReference>
<keyword evidence="8" id="KW-0671">Queuosine biosynthesis</keyword>
<keyword evidence="3 8" id="KW-0479">Metal-binding</keyword>
<dbReference type="GO" id="GO:1904047">
    <property type="term" value="F:S-adenosyl-L-methionine binding"/>
    <property type="evidence" value="ECO:0007669"/>
    <property type="project" value="UniProtKB-UniRule"/>
</dbReference>
<comment type="caution">
    <text evidence="8">Lacks conserved residue(s) required for the propagation of feature annotation.</text>
</comment>
<dbReference type="PANTHER" id="PTHR42836:SF1">
    <property type="entry name" value="7-CARBOXY-7-DEAZAGUANINE SYNTHASE"/>
    <property type="match status" value="1"/>
</dbReference>
<evidence type="ECO:0000259" key="9">
    <source>
        <dbReference type="PROSITE" id="PS51918"/>
    </source>
</evidence>
<keyword evidence="11" id="KW-1185">Reference proteome</keyword>
<evidence type="ECO:0000256" key="3">
    <source>
        <dbReference type="ARBA" id="ARBA00022723"/>
    </source>
</evidence>
<evidence type="ECO:0000256" key="7">
    <source>
        <dbReference type="ARBA" id="ARBA00023239"/>
    </source>
</evidence>
<dbReference type="SUPFAM" id="SSF102114">
    <property type="entry name" value="Radical SAM enzymes"/>
    <property type="match status" value="1"/>
</dbReference>
<dbReference type="PANTHER" id="PTHR42836">
    <property type="entry name" value="7-CARBOXY-7-DEAZAGUANINE SYNTHASE"/>
    <property type="match status" value="1"/>
</dbReference>
<organism evidence="10 11">
    <name type="scientific">Anatilimnocola aggregata</name>
    <dbReference type="NCBI Taxonomy" id="2528021"/>
    <lineage>
        <taxon>Bacteria</taxon>
        <taxon>Pseudomonadati</taxon>
        <taxon>Planctomycetota</taxon>
        <taxon>Planctomycetia</taxon>
        <taxon>Pirellulales</taxon>
        <taxon>Pirellulaceae</taxon>
        <taxon>Anatilimnocola</taxon>
    </lineage>
</organism>
<feature type="binding site" evidence="8">
    <location>
        <position position="64"/>
    </location>
    <ligand>
        <name>[4Fe-4S] cluster</name>
        <dbReference type="ChEBI" id="CHEBI:49883"/>
        <note>4Fe-4S-S-AdoMet</note>
    </ligand>
</feature>
<feature type="binding site" evidence="8">
    <location>
        <position position="60"/>
    </location>
    <ligand>
        <name>[4Fe-4S] cluster</name>
        <dbReference type="ChEBI" id="CHEBI:49883"/>
        <note>4Fe-4S-S-AdoMet</note>
    </ligand>
</feature>
<evidence type="ECO:0000313" key="10">
    <source>
        <dbReference type="EMBL" id="QDU30307.1"/>
    </source>
</evidence>
<feature type="binding site" evidence="8">
    <location>
        <position position="124"/>
    </location>
    <ligand>
        <name>S-adenosyl-L-methionine</name>
        <dbReference type="ChEBI" id="CHEBI:59789"/>
    </ligand>
</feature>
<comment type="cofactor">
    <cofactor evidence="8">
        <name>[4Fe-4S] cluster</name>
        <dbReference type="ChEBI" id="CHEBI:49883"/>
    </cofactor>
    <text evidence="8">Binds 1 [4Fe-4S] cluster. The cluster is coordinated with 3 cysteines and an exchangeable S-adenosyl-L-methionine.</text>
</comment>
<reference evidence="10 11" key="1">
    <citation type="submission" date="2019-02" db="EMBL/GenBank/DDBJ databases">
        <title>Deep-cultivation of Planctomycetes and their phenomic and genomic characterization uncovers novel biology.</title>
        <authorList>
            <person name="Wiegand S."/>
            <person name="Jogler M."/>
            <person name="Boedeker C."/>
            <person name="Pinto D."/>
            <person name="Vollmers J."/>
            <person name="Rivas-Marin E."/>
            <person name="Kohn T."/>
            <person name="Peeters S.H."/>
            <person name="Heuer A."/>
            <person name="Rast P."/>
            <person name="Oberbeckmann S."/>
            <person name="Bunk B."/>
            <person name="Jeske O."/>
            <person name="Meyerdierks A."/>
            <person name="Storesund J.E."/>
            <person name="Kallscheuer N."/>
            <person name="Luecker S."/>
            <person name="Lage O.M."/>
            <person name="Pohl T."/>
            <person name="Merkel B.J."/>
            <person name="Hornburger P."/>
            <person name="Mueller R.-W."/>
            <person name="Bruemmer F."/>
            <person name="Labrenz M."/>
            <person name="Spormann A.M."/>
            <person name="Op den Camp H."/>
            <person name="Overmann J."/>
            <person name="Amann R."/>
            <person name="Jetten M.S.M."/>
            <person name="Mascher T."/>
            <person name="Medema M.H."/>
            <person name="Devos D.P."/>
            <person name="Kaster A.-K."/>
            <person name="Ovreas L."/>
            <person name="Rohde M."/>
            <person name="Galperin M.Y."/>
            <person name="Jogler C."/>
        </authorList>
    </citation>
    <scope>NUCLEOTIDE SEQUENCE [LARGE SCALE GENOMIC DNA]</scope>
    <source>
        <strain evidence="10 11">ETA_A8</strain>
    </source>
</reference>
<evidence type="ECO:0000256" key="6">
    <source>
        <dbReference type="ARBA" id="ARBA00023014"/>
    </source>
</evidence>
<keyword evidence="6 8" id="KW-0411">Iron-sulfur</keyword>
<keyword evidence="4 8" id="KW-0460">Magnesium</keyword>
<comment type="pathway">
    <text evidence="8">Purine metabolism; 7-cyano-7-deazaguanine biosynthesis.</text>
</comment>
<evidence type="ECO:0000313" key="11">
    <source>
        <dbReference type="Proteomes" id="UP000315017"/>
    </source>
</evidence>
<protein>
    <recommendedName>
        <fullName evidence="8">7-carboxy-7-deazaguanine synthase</fullName>
        <shortName evidence="8">CDG synthase</shortName>
        <ecNumber evidence="8">4.3.99.3</ecNumber>
    </recommendedName>
    <alternativeName>
        <fullName evidence="8">Queuosine biosynthesis protein QueE</fullName>
    </alternativeName>
</protein>
<gene>
    <name evidence="8 10" type="primary">queE</name>
    <name evidence="10" type="ORF">ETAA8_54270</name>
</gene>
<keyword evidence="1 8" id="KW-0004">4Fe-4S</keyword>
<feature type="binding site" evidence="8">
    <location>
        <begin position="166"/>
        <end position="168"/>
    </location>
    <ligand>
        <name>S-adenosyl-L-methionine</name>
        <dbReference type="ChEBI" id="CHEBI:59789"/>
    </ligand>
</feature>
<comment type="function">
    <text evidence="8">Catalyzes the complex heterocyclic radical-mediated conversion of 6-carboxy-5,6,7,8-tetrahydropterin (CPH4) to 7-carboxy-7-deazaguanine (CDG), a step common to the biosynthetic pathways of all 7-deazapurine-containing compounds.</text>
</comment>
<keyword evidence="7 8" id="KW-0456">Lyase</keyword>
<dbReference type="InterPro" id="IPR024924">
    <property type="entry name" value="7-CO-7-deazaguanine_synth-like"/>
</dbReference>
<comment type="cofactor">
    <cofactor evidence="8">
        <name>Mg(2+)</name>
        <dbReference type="ChEBI" id="CHEBI:18420"/>
    </cofactor>
</comment>
<sequence length="280" mass="31847">MTENPPATVQCIFIETFRAQRFFVTDRTESHVRIAEIYSSLQGEGRLTGTPSALVRASGCNLRCWFCDTPFTSWRPEGEDRDVVEIVAAVEQLKDRGGSWVKLLAKAGQPADKVALAHVIITGGEPMLFAEMIPLCEELRARDWHITIETSGTLYLPVACDLMSISPKLASSTPVRQGAGNWSDRHERDRHQPAVIRKLIEEYDYQLKFVIDSPADCEAVEQWLHDFPQVDAKHVWLMPQGIEPVELQQRTDWLLPYCQQQGFHYCPRKHIEWFGPGRGT</sequence>
<keyword evidence="5 8" id="KW-0408">Iron</keyword>
<dbReference type="UniPathway" id="UPA00391"/>
<dbReference type="InterPro" id="IPR058240">
    <property type="entry name" value="rSAM_sf"/>
</dbReference>
<evidence type="ECO:0000256" key="2">
    <source>
        <dbReference type="ARBA" id="ARBA00022691"/>
    </source>
</evidence>
<dbReference type="AlphaFoldDB" id="A0A517YJA0"/>
<feature type="domain" description="Radical SAM core" evidence="9">
    <location>
        <begin position="47"/>
        <end position="276"/>
    </location>
</feature>
<keyword evidence="2 8" id="KW-0949">S-adenosyl-L-methionine</keyword>
<evidence type="ECO:0000256" key="1">
    <source>
        <dbReference type="ARBA" id="ARBA00022485"/>
    </source>
</evidence>
<comment type="catalytic activity">
    <reaction evidence="8">
        <text>6-carboxy-5,6,7,8-tetrahydropterin + H(+) = 7-carboxy-7-carbaguanine + NH4(+)</text>
        <dbReference type="Rhea" id="RHEA:27974"/>
        <dbReference type="ChEBI" id="CHEBI:15378"/>
        <dbReference type="ChEBI" id="CHEBI:28938"/>
        <dbReference type="ChEBI" id="CHEBI:61032"/>
        <dbReference type="ChEBI" id="CHEBI:61036"/>
        <dbReference type="EC" id="4.3.99.3"/>
    </reaction>
</comment>
<name>A0A517YJA0_9BACT</name>
<evidence type="ECO:0000256" key="4">
    <source>
        <dbReference type="ARBA" id="ARBA00022842"/>
    </source>
</evidence>
<dbReference type="GO" id="GO:0016840">
    <property type="term" value="F:carbon-nitrogen lyase activity"/>
    <property type="evidence" value="ECO:0007669"/>
    <property type="project" value="UniProtKB-UniRule"/>
</dbReference>
<dbReference type="Gene3D" id="3.20.20.70">
    <property type="entry name" value="Aldolase class I"/>
    <property type="match status" value="1"/>
</dbReference>
<dbReference type="GO" id="GO:0051539">
    <property type="term" value="F:4 iron, 4 sulfur cluster binding"/>
    <property type="evidence" value="ECO:0007669"/>
    <property type="project" value="UniProtKB-UniRule"/>
</dbReference>
<dbReference type="InterPro" id="IPR007197">
    <property type="entry name" value="rSAM"/>
</dbReference>
<dbReference type="GO" id="GO:0000287">
    <property type="term" value="F:magnesium ion binding"/>
    <property type="evidence" value="ECO:0007669"/>
    <property type="project" value="UniProtKB-UniRule"/>
</dbReference>
<feature type="binding site" evidence="8">
    <location>
        <position position="67"/>
    </location>
    <ligand>
        <name>[4Fe-4S] cluster</name>
        <dbReference type="ChEBI" id="CHEBI:49883"/>
        <note>4Fe-4S-S-AdoMet</note>
    </ligand>
</feature>
<evidence type="ECO:0000256" key="5">
    <source>
        <dbReference type="ARBA" id="ARBA00023004"/>
    </source>
</evidence>